<protein>
    <recommendedName>
        <fullName evidence="5">NB-ARC domain-containing protein</fullName>
    </recommendedName>
</protein>
<feature type="coiled-coil region" evidence="2">
    <location>
        <begin position="730"/>
        <end position="757"/>
    </location>
</feature>
<accession>A0AA39R2J4</accession>
<dbReference type="InterPro" id="IPR019734">
    <property type="entry name" value="TPR_rpt"/>
</dbReference>
<dbReference type="Pfam" id="PF13424">
    <property type="entry name" value="TPR_12"/>
    <property type="match status" value="1"/>
</dbReference>
<dbReference type="EMBL" id="JAFEKC020000011">
    <property type="protein sequence ID" value="KAK0512449.1"/>
    <property type="molecule type" value="Genomic_DNA"/>
</dbReference>
<dbReference type="GO" id="GO:0043531">
    <property type="term" value="F:ADP binding"/>
    <property type="evidence" value="ECO:0007669"/>
    <property type="project" value="InterPro"/>
</dbReference>
<dbReference type="SUPFAM" id="SSF48452">
    <property type="entry name" value="TPR-like"/>
    <property type="match status" value="1"/>
</dbReference>
<comment type="caution">
    <text evidence="3">The sequence shown here is derived from an EMBL/GenBank/DDBJ whole genome shotgun (WGS) entry which is preliminary data.</text>
</comment>
<dbReference type="SMART" id="SM00028">
    <property type="entry name" value="TPR"/>
    <property type="match status" value="5"/>
</dbReference>
<dbReference type="InterPro" id="IPR053137">
    <property type="entry name" value="NLR-like"/>
</dbReference>
<dbReference type="Pfam" id="PF13374">
    <property type="entry name" value="TPR_10"/>
    <property type="match status" value="4"/>
</dbReference>
<dbReference type="SUPFAM" id="SSF52540">
    <property type="entry name" value="P-loop containing nucleoside triphosphate hydrolases"/>
    <property type="match status" value="1"/>
</dbReference>
<keyword evidence="1" id="KW-0802">TPR repeat</keyword>
<dbReference type="InterPro" id="IPR011990">
    <property type="entry name" value="TPR-like_helical_dom_sf"/>
</dbReference>
<dbReference type="PANTHER" id="PTHR46082:SF6">
    <property type="entry name" value="AAA+ ATPASE DOMAIN-CONTAINING PROTEIN-RELATED"/>
    <property type="match status" value="1"/>
</dbReference>
<proteinExistence type="predicted"/>
<dbReference type="Gene3D" id="3.40.50.300">
    <property type="entry name" value="P-loop containing nucleotide triphosphate hydrolases"/>
    <property type="match status" value="1"/>
</dbReference>
<evidence type="ECO:0000313" key="4">
    <source>
        <dbReference type="Proteomes" id="UP001166286"/>
    </source>
</evidence>
<dbReference type="PANTHER" id="PTHR46082">
    <property type="entry name" value="ATP/GTP-BINDING PROTEIN-RELATED"/>
    <property type="match status" value="1"/>
</dbReference>
<feature type="repeat" description="TPR" evidence="1">
    <location>
        <begin position="432"/>
        <end position="465"/>
    </location>
</feature>
<dbReference type="PROSITE" id="PS50005">
    <property type="entry name" value="TPR"/>
    <property type="match status" value="1"/>
</dbReference>
<gene>
    <name evidence="3" type="ORF">JMJ35_005577</name>
</gene>
<keyword evidence="2" id="KW-0175">Coiled coil</keyword>
<evidence type="ECO:0008006" key="5">
    <source>
        <dbReference type="Google" id="ProtNLM"/>
    </source>
</evidence>
<dbReference type="Gene3D" id="1.25.40.10">
    <property type="entry name" value="Tetratricopeptide repeat domain"/>
    <property type="match status" value="3"/>
</dbReference>
<sequence>MASSGQSLPAVTAESKFYEVPAMRVNHFVGRKYLLDRIQEFFKEGASVVVLVGMGGQGKTQLSLEYCRAERTENSIFWVDATSTGTVNRSFEGIALKLAPGSKFPNPEAARTFVLKKFEELSDPVLMIFDNYDKPAEFPAIRDYLPHRSKIIFNSRHTDAKRLGKSVEVGAMTAEEGVELLLLQSGYERTEETVENARQIVETLGGLALAIAQAATYIGARNIPLNSFPEVFAKRRSAILKHTPTHWEYSKTRLEERDKPLSVFTTWEMSFEQLEVTDDERDSLVHLLTLGAFVNTRDISEGLFSLYAKQARRPKWLDYFMDGTEWDSEKYQDSIIRLLSVSLVTSIDLMATDARFSFHPLIAEWLKLRVENKVRDEYAEEAIHVVRLFVDNGDKKEMPIRDKGEILSHLDAVIAGDAMLHTNGHQVSKTLQDAMVSFGSFYRRLGRYQEAKHLIERALQGDDEVTPKVRNVLANMYCDRGDLFEAENLYMQILVNLKENLPTKDPNEHLYSTRLGVLFWTQDDKLDASGTKLEGAVTGDFSAFDLWFVSALSTKNGLAVAYTKEGRLSTAEKLFKQALEGREKASGPEASKTLEIVNHLGTLEILKGDLVTAERLLLRAFTKIEEQYGPGHTKTQIIISNLGLCYLESAQYDKASYYLNRAAGSLEGLVGPAHPLAVTAFHNQGLLHLKQQNYSAAGAKFERAIEGWKASGEGGAKSQGDSKYCLATIYETLEERRAEAEALLREAETLYEQALGKEHPQTVEAGRRADEVWNSGYKIAGMKVD</sequence>
<dbReference type="InterPro" id="IPR027417">
    <property type="entry name" value="P-loop_NTPase"/>
</dbReference>
<name>A0AA39R2J4_9LECA</name>
<reference evidence="3" key="1">
    <citation type="submission" date="2023-03" db="EMBL/GenBank/DDBJ databases">
        <title>Complete genome of Cladonia borealis.</title>
        <authorList>
            <person name="Park H."/>
        </authorList>
    </citation>
    <scope>NUCLEOTIDE SEQUENCE</scope>
    <source>
        <strain evidence="3">ANT050790</strain>
    </source>
</reference>
<organism evidence="3 4">
    <name type="scientific">Cladonia borealis</name>
    <dbReference type="NCBI Taxonomy" id="184061"/>
    <lineage>
        <taxon>Eukaryota</taxon>
        <taxon>Fungi</taxon>
        <taxon>Dikarya</taxon>
        <taxon>Ascomycota</taxon>
        <taxon>Pezizomycotina</taxon>
        <taxon>Lecanoromycetes</taxon>
        <taxon>OSLEUM clade</taxon>
        <taxon>Lecanoromycetidae</taxon>
        <taxon>Lecanorales</taxon>
        <taxon>Lecanorineae</taxon>
        <taxon>Cladoniaceae</taxon>
        <taxon>Cladonia</taxon>
    </lineage>
</organism>
<keyword evidence="4" id="KW-1185">Reference proteome</keyword>
<evidence type="ECO:0000256" key="1">
    <source>
        <dbReference type="PROSITE-ProRule" id="PRU00339"/>
    </source>
</evidence>
<dbReference type="Proteomes" id="UP001166286">
    <property type="component" value="Unassembled WGS sequence"/>
</dbReference>
<evidence type="ECO:0000313" key="3">
    <source>
        <dbReference type="EMBL" id="KAK0512449.1"/>
    </source>
</evidence>
<dbReference type="AlphaFoldDB" id="A0AA39R2J4"/>
<evidence type="ECO:0000256" key="2">
    <source>
        <dbReference type="SAM" id="Coils"/>
    </source>
</evidence>